<feature type="transmembrane region" description="Helical" evidence="5">
    <location>
        <begin position="263"/>
        <end position="287"/>
    </location>
</feature>
<feature type="transmembrane region" description="Helical" evidence="5">
    <location>
        <begin position="12"/>
        <end position="31"/>
    </location>
</feature>
<evidence type="ECO:0000256" key="5">
    <source>
        <dbReference type="RuleBase" id="RU363032"/>
    </source>
</evidence>
<dbReference type="Proteomes" id="UP000001137">
    <property type="component" value="Chromosome"/>
</dbReference>
<dbReference type="CDD" id="cd06261">
    <property type="entry name" value="TM_PBP2"/>
    <property type="match status" value="1"/>
</dbReference>
<dbReference type="InterPro" id="IPR035906">
    <property type="entry name" value="MetI-like_sf"/>
</dbReference>
<name>A8MCL7_CALMQ</name>
<evidence type="ECO:0000313" key="7">
    <source>
        <dbReference type="EMBL" id="ABW01523.1"/>
    </source>
</evidence>
<dbReference type="PROSITE" id="PS50928">
    <property type="entry name" value="ABC_TM1"/>
    <property type="match status" value="1"/>
</dbReference>
<feature type="transmembrane region" description="Helical" evidence="5">
    <location>
        <begin position="307"/>
        <end position="333"/>
    </location>
</feature>
<feature type="transmembrane region" description="Helical" evidence="5">
    <location>
        <begin position="203"/>
        <end position="224"/>
    </location>
</feature>
<evidence type="ECO:0000256" key="2">
    <source>
        <dbReference type="ARBA" id="ARBA00022692"/>
    </source>
</evidence>
<evidence type="ECO:0000256" key="1">
    <source>
        <dbReference type="ARBA" id="ARBA00004141"/>
    </source>
</evidence>
<dbReference type="InterPro" id="IPR000515">
    <property type="entry name" value="MetI-like"/>
</dbReference>
<keyword evidence="8" id="KW-1185">Reference proteome</keyword>
<comment type="subcellular location">
    <subcellularLocation>
        <location evidence="5">Cell membrane</location>
        <topology evidence="5">Multi-pass membrane protein</topology>
    </subcellularLocation>
    <subcellularLocation>
        <location evidence="1">Membrane</location>
        <topology evidence="1">Multi-pass membrane protein</topology>
    </subcellularLocation>
</comment>
<evidence type="ECO:0000256" key="4">
    <source>
        <dbReference type="ARBA" id="ARBA00023136"/>
    </source>
</evidence>
<accession>A8MCL7</accession>
<dbReference type="Pfam" id="PF00528">
    <property type="entry name" value="BPD_transp_1"/>
    <property type="match status" value="1"/>
</dbReference>
<dbReference type="OrthoDB" id="44105at2157"/>
<dbReference type="HOGENOM" id="CLU_036879_1_0_2"/>
<dbReference type="KEGG" id="cma:Cmaq_0683"/>
<dbReference type="Gene3D" id="1.10.3720.10">
    <property type="entry name" value="MetI-like"/>
    <property type="match status" value="1"/>
</dbReference>
<protein>
    <submittedName>
        <fullName evidence="7">Binding-protein-dependent transport systems inner membrane component</fullName>
    </submittedName>
</protein>
<dbReference type="RefSeq" id="WP_012185743.1">
    <property type="nucleotide sequence ID" value="NC_009954.1"/>
</dbReference>
<evidence type="ECO:0000259" key="6">
    <source>
        <dbReference type="PROSITE" id="PS50928"/>
    </source>
</evidence>
<evidence type="ECO:0000313" key="8">
    <source>
        <dbReference type="Proteomes" id="UP000001137"/>
    </source>
</evidence>
<dbReference type="EMBL" id="CP000852">
    <property type="protein sequence ID" value="ABW01523.1"/>
    <property type="molecule type" value="Genomic_DNA"/>
</dbReference>
<gene>
    <name evidence="7" type="ordered locus">Cmaq_0683</name>
</gene>
<dbReference type="AlphaFoldDB" id="A8MCL7"/>
<dbReference type="eggNOG" id="arCOG00751">
    <property type="taxonomic scope" value="Archaea"/>
</dbReference>
<keyword evidence="3 5" id="KW-1133">Transmembrane helix</keyword>
<feature type="transmembrane region" description="Helical" evidence="5">
    <location>
        <begin position="98"/>
        <end position="116"/>
    </location>
</feature>
<keyword evidence="5" id="KW-0813">Transport</keyword>
<comment type="similarity">
    <text evidence="5">Belongs to the binding-protein-dependent transport system permease family.</text>
</comment>
<dbReference type="GO" id="GO:0055085">
    <property type="term" value="P:transmembrane transport"/>
    <property type="evidence" value="ECO:0007669"/>
    <property type="project" value="InterPro"/>
</dbReference>
<dbReference type="PANTHER" id="PTHR43376:SF1">
    <property type="entry name" value="OLIGOPEPTIDE TRANSPORT SYSTEM PERMEASE PROTEIN"/>
    <property type="match status" value="1"/>
</dbReference>
<proteinExistence type="inferred from homology"/>
<feature type="transmembrane region" description="Helical" evidence="5">
    <location>
        <begin position="122"/>
        <end position="142"/>
    </location>
</feature>
<keyword evidence="2 5" id="KW-0812">Transmembrane</keyword>
<dbReference type="SUPFAM" id="SSF161098">
    <property type="entry name" value="MetI-like"/>
    <property type="match status" value="1"/>
</dbReference>
<reference evidence="7 8" key="1">
    <citation type="submission" date="2007-10" db="EMBL/GenBank/DDBJ databases">
        <title>Complete sequence of Caldivirga maquilingensis IC-167.</title>
        <authorList>
            <consortium name="US DOE Joint Genome Institute"/>
            <person name="Copeland A."/>
            <person name="Lucas S."/>
            <person name="Lapidus A."/>
            <person name="Barry K."/>
            <person name="Glavina del Rio T."/>
            <person name="Dalin E."/>
            <person name="Tice H."/>
            <person name="Pitluck S."/>
            <person name="Saunders E."/>
            <person name="Brettin T."/>
            <person name="Bruce D."/>
            <person name="Detter J.C."/>
            <person name="Han C."/>
            <person name="Schmutz J."/>
            <person name="Larimer F."/>
            <person name="Land M."/>
            <person name="Hauser L."/>
            <person name="Kyrpides N."/>
            <person name="Ivanova N."/>
            <person name="Biddle J.F."/>
            <person name="Zhang Z."/>
            <person name="Fitz-Gibbon S.T."/>
            <person name="Lowe T.M."/>
            <person name="Saltikov C."/>
            <person name="House C.H."/>
            <person name="Richardson P."/>
        </authorList>
    </citation>
    <scope>NUCLEOTIDE SEQUENCE [LARGE SCALE GENOMIC DNA]</scope>
    <source>
        <strain evidence="8">ATCC 700844 / DSM 13496 / JCM 10307 / IC-167</strain>
    </source>
</reference>
<feature type="transmembrane region" description="Helical" evidence="5">
    <location>
        <begin position="68"/>
        <end position="86"/>
    </location>
</feature>
<dbReference type="PANTHER" id="PTHR43376">
    <property type="entry name" value="OLIGOPEPTIDE TRANSPORT SYSTEM PERMEASE PROTEIN"/>
    <property type="match status" value="1"/>
</dbReference>
<sequence>MRVNWLIRRIGLAVTTWFVALFISYVLFEYAPVNPINYILSQLGMLGGGSSGVGGTGPALMSRENYEYIVQWASAFMIHGNPILGFTKYMVNTFKGDWGWSVVYGLPVLTLIARYLPWTLFIVVSANLISFFVGIYLGQYMAYHRGSVGDQAVTQFITVKRSIPVYIYAALLVYFLGFEYHIFPTHGAYSGTPGFNLRFIVSVLYYAALPIFTLAFSSFGHWALSMRGNIISVLGEDYVNYAEARGLPSNWIQRRYVGRNALLPLYTGIIIALGTSFGGAVFVESVFSYPGVGALFSSSLSNGDWALGMGILLILILAVILGMVIADLTYSLIDPRVRQG</sequence>
<feature type="transmembrane region" description="Helical" evidence="5">
    <location>
        <begin position="163"/>
        <end position="183"/>
    </location>
</feature>
<evidence type="ECO:0000256" key="3">
    <source>
        <dbReference type="ARBA" id="ARBA00022989"/>
    </source>
</evidence>
<keyword evidence="4 5" id="KW-0472">Membrane</keyword>
<dbReference type="STRING" id="397948.Cmaq_0683"/>
<dbReference type="GO" id="GO:0005886">
    <property type="term" value="C:plasma membrane"/>
    <property type="evidence" value="ECO:0007669"/>
    <property type="project" value="UniProtKB-SubCell"/>
</dbReference>
<feature type="domain" description="ABC transmembrane type-1" evidence="6">
    <location>
        <begin position="116"/>
        <end position="326"/>
    </location>
</feature>
<organism evidence="7 8">
    <name type="scientific">Caldivirga maquilingensis (strain ATCC 700844 / DSM 13496 / JCM 10307 / IC-167)</name>
    <dbReference type="NCBI Taxonomy" id="397948"/>
    <lineage>
        <taxon>Archaea</taxon>
        <taxon>Thermoproteota</taxon>
        <taxon>Thermoprotei</taxon>
        <taxon>Thermoproteales</taxon>
        <taxon>Thermoproteaceae</taxon>
        <taxon>Caldivirga</taxon>
    </lineage>
</organism>
<dbReference type="GeneID" id="5709396"/>